<reference evidence="1 2" key="1">
    <citation type="submission" date="2020-08" db="EMBL/GenBank/DDBJ databases">
        <authorList>
            <person name="Koutsovoulos G."/>
            <person name="Danchin GJ E."/>
        </authorList>
    </citation>
    <scope>NUCLEOTIDE SEQUENCE [LARGE SCALE GENOMIC DNA]</scope>
</reference>
<comment type="caution">
    <text evidence="1">The sequence shown here is derived from an EMBL/GenBank/DDBJ whole genome shotgun (WGS) entry which is preliminary data.</text>
</comment>
<proteinExistence type="predicted"/>
<name>A0A6V7WF05_MELEN</name>
<protein>
    <submittedName>
        <fullName evidence="1">Uncharacterized protein</fullName>
    </submittedName>
</protein>
<dbReference type="EMBL" id="CAJEWN010000550">
    <property type="protein sequence ID" value="CAD2185555.1"/>
    <property type="molecule type" value="Genomic_DNA"/>
</dbReference>
<gene>
    <name evidence="1" type="ORF">MENT_LOCUS37993</name>
</gene>
<dbReference type="Proteomes" id="UP000580250">
    <property type="component" value="Unassembled WGS sequence"/>
</dbReference>
<evidence type="ECO:0000313" key="1">
    <source>
        <dbReference type="EMBL" id="CAD2185555.1"/>
    </source>
</evidence>
<accession>A0A6V7WF05</accession>
<dbReference type="AlphaFoldDB" id="A0A6V7WF05"/>
<sequence>MGCWTTYAATTSTTTDALYLIWIDFLLEVLKQIVEFFIIC</sequence>
<organism evidence="1 2">
    <name type="scientific">Meloidogyne enterolobii</name>
    <name type="common">Root-knot nematode worm</name>
    <name type="synonym">Meloidogyne mayaguensis</name>
    <dbReference type="NCBI Taxonomy" id="390850"/>
    <lineage>
        <taxon>Eukaryota</taxon>
        <taxon>Metazoa</taxon>
        <taxon>Ecdysozoa</taxon>
        <taxon>Nematoda</taxon>
        <taxon>Chromadorea</taxon>
        <taxon>Rhabditida</taxon>
        <taxon>Tylenchina</taxon>
        <taxon>Tylenchomorpha</taxon>
        <taxon>Tylenchoidea</taxon>
        <taxon>Meloidogynidae</taxon>
        <taxon>Meloidogyninae</taxon>
        <taxon>Meloidogyne</taxon>
    </lineage>
</organism>
<evidence type="ECO:0000313" key="2">
    <source>
        <dbReference type="Proteomes" id="UP000580250"/>
    </source>
</evidence>